<dbReference type="InterPro" id="IPR001173">
    <property type="entry name" value="Glyco_trans_2-like"/>
</dbReference>
<comment type="similarity">
    <text evidence="1">Belongs to the glycosyltransferase 2 family.</text>
</comment>
<evidence type="ECO:0000313" key="7">
    <source>
        <dbReference type="Proteomes" id="UP000193900"/>
    </source>
</evidence>
<dbReference type="PANTHER" id="PTHR43179">
    <property type="entry name" value="RHAMNOSYLTRANSFERASE WBBL"/>
    <property type="match status" value="1"/>
</dbReference>
<keyword evidence="3 6" id="KW-0808">Transferase</keyword>
<dbReference type="Proteomes" id="UP000193900">
    <property type="component" value="Unassembled WGS sequence"/>
</dbReference>
<sequence>MRRWPDPFAGLHRLRSLFAYYVVHHLQIVLAPQKLMTGGGATLGYIEDIRVARGRVQVRGWCLANRVSLRIGDHVHMLRPTIERNDVADALHCEPNVGFESSLPAGPGMLVITAGHEAAQGGDVVRVETRLPGPRRLAWARLRLWGPFLATLLRLAPMIVTGARRDDPLLRQRVKTALGLDRLGGAGGGEIMPQALRRPGKGREPDPPAAAGSATLVMPVHNAYDVLPEALERIRKHTGGHWRMILVEDASTDDRVRPFLRDWARAARAGGAEVTLIEAPDNRGFVASANTGLEAAAAHPDPVVLLNSDALVPAGWLERLLAPMRADPRVASVTPMSNDAEIFSAPAICDPLPLAPGQADAIDAVAARLIAPGAGAGIDAPTGVGFCMALSPEFLSRVPQFDTAFGRGYGEEVDWCRRTAAMGGRHVAAANLFVEHRGGQSFGSEEKRGRQRENGALISRRYPGYDARVQEFIQGDPLLTPRLVLALASLDTLPGGPGIPVYIAHSMGGGAESWLQERIAAGFPRAAVVLRMGGIRRCRIEVETAAGCTMGSTDDLDLVARLIALLSRRRIVYSCAVGDPDPVAIPDFLLTLAAGLPLEILFHDFLAVSPSYTLLDSDGVYRDPPVAPNDNPAHASRRPDGSTVDLARWQQAWGRAMIAADRVILFSESSREILETVYPAAREAFVVTPHELTHTLPPLVRHRADPGGRERVIGVLGNIGPQKGAGVVQALSRRLNGTGRARGKLVLLGRIDPAFQLAASARIHGPYEHGDLPALVVRYGITCWLIPSIWPETFSYTTHECLATGLPVLAFNIGAQGEAVARAPNGHPVPLSRKPVPPERLCTRILNVLETLSPASDPPGASVRKQRPRLLKGRIS</sequence>
<evidence type="ECO:0000256" key="3">
    <source>
        <dbReference type="ARBA" id="ARBA00022679"/>
    </source>
</evidence>
<dbReference type="GO" id="GO:0016757">
    <property type="term" value="F:glycosyltransferase activity"/>
    <property type="evidence" value="ECO:0007669"/>
    <property type="project" value="UniProtKB-KW"/>
</dbReference>
<evidence type="ECO:0000256" key="2">
    <source>
        <dbReference type="ARBA" id="ARBA00022676"/>
    </source>
</evidence>
<evidence type="ECO:0000259" key="5">
    <source>
        <dbReference type="Pfam" id="PF00535"/>
    </source>
</evidence>
<reference evidence="6 7" key="1">
    <citation type="submission" date="2017-03" db="EMBL/GenBank/DDBJ databases">
        <authorList>
            <person name="Afonso C.L."/>
            <person name="Miller P.J."/>
            <person name="Scott M.A."/>
            <person name="Spackman E."/>
            <person name="Goraichik I."/>
            <person name="Dimitrov K.M."/>
            <person name="Suarez D.L."/>
            <person name="Swayne D.E."/>
        </authorList>
    </citation>
    <scope>NUCLEOTIDE SEQUENCE [LARGE SCALE GENOMIC DNA]</scope>
    <source>
        <strain evidence="6 7">CECT 7023</strain>
    </source>
</reference>
<dbReference type="AlphaFoldDB" id="A0A1Y5TVG3"/>
<proteinExistence type="inferred from homology"/>
<dbReference type="Gene3D" id="3.40.50.2000">
    <property type="entry name" value="Glycogen Phosphorylase B"/>
    <property type="match status" value="1"/>
</dbReference>
<organism evidence="6 7">
    <name type="scientific">Roseisalinus antarcticus</name>
    <dbReference type="NCBI Taxonomy" id="254357"/>
    <lineage>
        <taxon>Bacteria</taxon>
        <taxon>Pseudomonadati</taxon>
        <taxon>Pseudomonadota</taxon>
        <taxon>Alphaproteobacteria</taxon>
        <taxon>Rhodobacterales</taxon>
        <taxon>Roseobacteraceae</taxon>
        <taxon>Roseisalinus</taxon>
    </lineage>
</organism>
<keyword evidence="7" id="KW-1185">Reference proteome</keyword>
<gene>
    <name evidence="6" type="ORF">ROA7023_03355</name>
</gene>
<dbReference type="Gene3D" id="3.90.550.10">
    <property type="entry name" value="Spore Coat Polysaccharide Biosynthesis Protein SpsA, Chain A"/>
    <property type="match status" value="1"/>
</dbReference>
<dbReference type="PANTHER" id="PTHR43179:SF12">
    <property type="entry name" value="GALACTOFURANOSYLTRANSFERASE GLFT2"/>
    <property type="match status" value="1"/>
</dbReference>
<feature type="region of interest" description="Disordered" evidence="4">
    <location>
        <begin position="623"/>
        <end position="642"/>
    </location>
</feature>
<dbReference type="Pfam" id="PF00535">
    <property type="entry name" value="Glycos_transf_2"/>
    <property type="match status" value="1"/>
</dbReference>
<dbReference type="SUPFAM" id="SSF53756">
    <property type="entry name" value="UDP-Glycosyltransferase/glycogen phosphorylase"/>
    <property type="match status" value="1"/>
</dbReference>
<feature type="region of interest" description="Disordered" evidence="4">
    <location>
        <begin position="853"/>
        <end position="876"/>
    </location>
</feature>
<keyword evidence="2" id="KW-0328">Glycosyltransferase</keyword>
<dbReference type="OrthoDB" id="9771846at2"/>
<feature type="region of interest" description="Disordered" evidence="4">
    <location>
        <begin position="189"/>
        <end position="212"/>
    </location>
</feature>
<name>A0A1Y5TVG3_9RHOB</name>
<evidence type="ECO:0000256" key="4">
    <source>
        <dbReference type="SAM" id="MobiDB-lite"/>
    </source>
</evidence>
<dbReference type="InterPro" id="IPR029044">
    <property type="entry name" value="Nucleotide-diphossugar_trans"/>
</dbReference>
<accession>A0A1Y5TVG3</accession>
<evidence type="ECO:0000313" key="6">
    <source>
        <dbReference type="EMBL" id="SLN69100.1"/>
    </source>
</evidence>
<evidence type="ECO:0000256" key="1">
    <source>
        <dbReference type="ARBA" id="ARBA00006739"/>
    </source>
</evidence>
<dbReference type="EMBL" id="FWFZ01000021">
    <property type="protein sequence ID" value="SLN69100.1"/>
    <property type="molecule type" value="Genomic_DNA"/>
</dbReference>
<feature type="domain" description="Glycosyltransferase 2-like" evidence="5">
    <location>
        <begin position="216"/>
        <end position="338"/>
    </location>
</feature>
<protein>
    <submittedName>
        <fullName evidence="6">N-glycosyltransferase</fullName>
    </submittedName>
</protein>
<feature type="compositionally biased region" description="Basic residues" evidence="4">
    <location>
        <begin position="864"/>
        <end position="876"/>
    </location>
</feature>
<dbReference type="SUPFAM" id="SSF53448">
    <property type="entry name" value="Nucleotide-diphospho-sugar transferases"/>
    <property type="match status" value="1"/>
</dbReference>
<dbReference type="RefSeq" id="WP_085880140.1">
    <property type="nucleotide sequence ID" value="NZ_FWFZ01000021.1"/>
</dbReference>